<dbReference type="Gene3D" id="3.90.120.10">
    <property type="entry name" value="DNA Methylase, subunit A, domain 2"/>
    <property type="match status" value="1"/>
</dbReference>
<dbReference type="AlphaFoldDB" id="A0AAP2AF26"/>
<dbReference type="InterPro" id="IPR029063">
    <property type="entry name" value="SAM-dependent_MTases_sf"/>
</dbReference>
<evidence type="ECO:0000256" key="4">
    <source>
        <dbReference type="ARBA" id="ARBA00022691"/>
    </source>
</evidence>
<protein>
    <recommendedName>
        <fullName evidence="1">DNA (cytosine-5-)-methyltransferase</fullName>
        <ecNumber evidence="1">2.1.1.37</ecNumber>
    </recommendedName>
</protein>
<feature type="region of interest" description="Disordered" evidence="7">
    <location>
        <begin position="334"/>
        <end position="355"/>
    </location>
</feature>
<keyword evidence="3" id="KW-0808">Transferase</keyword>
<dbReference type="PANTHER" id="PTHR10629:SF52">
    <property type="entry name" value="DNA (CYTOSINE-5)-METHYLTRANSFERASE 1"/>
    <property type="match status" value="1"/>
</dbReference>
<name>A0AAP2AF26_LELAM</name>
<evidence type="ECO:0000256" key="1">
    <source>
        <dbReference type="ARBA" id="ARBA00011975"/>
    </source>
</evidence>
<gene>
    <name evidence="8" type="ORF">I7V27_13560</name>
</gene>
<keyword evidence="5" id="KW-0680">Restriction system</keyword>
<sequence>MREIIVDNFAGGGGASTGIELAIGRSVDIAINHDENAIAMHKTNHPDTLHYCESVFDVDPLAATGGNPVGLAWFSPDCRHFSKAKGAKPVKKEIRGLAWVVVRWALAKRPRVMMLENVEEFKTWGPLLTDEMRPDPSRTGETFAAFVGMLSTGIPADHPALAEVCEFLSIPAGSEQAQRLVNGLGYSIDYRELRACDFGAPTIRKRFFMVMRCDGQEICWPEPTHGDPKSLEVQSGKLVPWRTAAECIDWNIPALSIFDRKKPLAENTLKRIARGIQRFVIDNASPFIVKCNHTTTKGTYDCFRGQELDAPLQTITKTHGYAIAVPHLTKFRTGATGQPVTEPVPTVTAGSSVRPGGNGHALGIVEAALTPFLAGNGGSEYQAKPRPLDKPAHTIMKESHCCVVAPVIARQFGASIGHRADEPSATITAGGGGKSQLVMPTLIQMGYGERPGQAPRVLQMESPLGTVTAGGNKFATVSAFLAKHYGGNYTGPGVAMDEPAHSVTTVDHHAVVTSHLIHLRGFCKDGQQVDKPMPTVTAGGLHIGEVKTFLEEYCGSSDSEWLVHIDGVPYQIVDIGMRMLQPHELYKAQGFPDGYVIDRDYRGNRYAKDKQVARCGNAVPPPFARALVQVNLPELCKPQQREVA</sequence>
<comment type="catalytic activity">
    <reaction evidence="6">
        <text>a 2'-deoxycytidine in DNA + S-adenosyl-L-methionine = a 5-methyl-2'-deoxycytidine in DNA + S-adenosyl-L-homocysteine + H(+)</text>
        <dbReference type="Rhea" id="RHEA:13681"/>
        <dbReference type="Rhea" id="RHEA-COMP:11369"/>
        <dbReference type="Rhea" id="RHEA-COMP:11370"/>
        <dbReference type="ChEBI" id="CHEBI:15378"/>
        <dbReference type="ChEBI" id="CHEBI:57856"/>
        <dbReference type="ChEBI" id="CHEBI:59789"/>
        <dbReference type="ChEBI" id="CHEBI:85452"/>
        <dbReference type="ChEBI" id="CHEBI:85454"/>
        <dbReference type="EC" id="2.1.1.37"/>
    </reaction>
</comment>
<evidence type="ECO:0000256" key="6">
    <source>
        <dbReference type="ARBA" id="ARBA00047422"/>
    </source>
</evidence>
<evidence type="ECO:0000256" key="2">
    <source>
        <dbReference type="ARBA" id="ARBA00022603"/>
    </source>
</evidence>
<dbReference type="PANTHER" id="PTHR10629">
    <property type="entry name" value="CYTOSINE-SPECIFIC METHYLTRANSFERASE"/>
    <property type="match status" value="1"/>
</dbReference>
<dbReference type="EMBL" id="JAENMS010000006">
    <property type="protein sequence ID" value="MBL5935465.1"/>
    <property type="molecule type" value="Genomic_DNA"/>
</dbReference>
<evidence type="ECO:0000313" key="8">
    <source>
        <dbReference type="EMBL" id="MBL5935465.1"/>
    </source>
</evidence>
<accession>A0AAP2AF26</accession>
<proteinExistence type="predicted"/>
<dbReference type="GO" id="GO:0032259">
    <property type="term" value="P:methylation"/>
    <property type="evidence" value="ECO:0007669"/>
    <property type="project" value="UniProtKB-KW"/>
</dbReference>
<reference evidence="8" key="1">
    <citation type="submission" date="2020-12" db="EMBL/GenBank/DDBJ databases">
        <title>Draft genome sequence of Enterobacter spp., Lelliottia spp. and Serratia spp. isolated from drinking water reservoirs and lakes.</title>
        <authorList>
            <person name="Reitter C."/>
            <person name="Neuhaus K."/>
            <person name="Huegler M."/>
        </authorList>
    </citation>
    <scope>NUCLEOTIDE SEQUENCE</scope>
    <source>
        <strain evidence="8">TZW15</strain>
    </source>
</reference>
<organism evidence="8 9">
    <name type="scientific">Lelliottia amnigena</name>
    <name type="common">Enterobacter amnigenus</name>
    <dbReference type="NCBI Taxonomy" id="61646"/>
    <lineage>
        <taxon>Bacteria</taxon>
        <taxon>Pseudomonadati</taxon>
        <taxon>Pseudomonadota</taxon>
        <taxon>Gammaproteobacteria</taxon>
        <taxon>Enterobacterales</taxon>
        <taxon>Enterobacteriaceae</taxon>
        <taxon>Lelliottia</taxon>
    </lineage>
</organism>
<dbReference type="EC" id="2.1.1.37" evidence="1"/>
<evidence type="ECO:0000256" key="5">
    <source>
        <dbReference type="ARBA" id="ARBA00022747"/>
    </source>
</evidence>
<dbReference type="GO" id="GO:0044027">
    <property type="term" value="P:negative regulation of gene expression via chromosomal CpG island methylation"/>
    <property type="evidence" value="ECO:0007669"/>
    <property type="project" value="TreeGrafter"/>
</dbReference>
<keyword evidence="2 8" id="KW-0489">Methyltransferase</keyword>
<dbReference type="InterPro" id="IPR001525">
    <property type="entry name" value="C5_MeTfrase"/>
</dbReference>
<evidence type="ECO:0000256" key="7">
    <source>
        <dbReference type="SAM" id="MobiDB-lite"/>
    </source>
</evidence>
<dbReference type="SUPFAM" id="SSF53335">
    <property type="entry name" value="S-adenosyl-L-methionine-dependent methyltransferases"/>
    <property type="match status" value="1"/>
</dbReference>
<dbReference type="InterPro" id="IPR050390">
    <property type="entry name" value="C5-Methyltransferase"/>
</dbReference>
<dbReference type="Gene3D" id="3.40.50.150">
    <property type="entry name" value="Vaccinia Virus protein VP39"/>
    <property type="match status" value="1"/>
</dbReference>
<dbReference type="RefSeq" id="WP_202665966.1">
    <property type="nucleotide sequence ID" value="NZ_JAENMR010000006.1"/>
</dbReference>
<dbReference type="Proteomes" id="UP000653275">
    <property type="component" value="Unassembled WGS sequence"/>
</dbReference>
<evidence type="ECO:0000313" key="9">
    <source>
        <dbReference type="Proteomes" id="UP000653275"/>
    </source>
</evidence>
<dbReference type="GO" id="GO:0009307">
    <property type="term" value="P:DNA restriction-modification system"/>
    <property type="evidence" value="ECO:0007669"/>
    <property type="project" value="UniProtKB-KW"/>
</dbReference>
<keyword evidence="4" id="KW-0949">S-adenosyl-L-methionine</keyword>
<comment type="caution">
    <text evidence="8">The sequence shown here is derived from an EMBL/GenBank/DDBJ whole genome shotgun (WGS) entry which is preliminary data.</text>
</comment>
<dbReference type="GO" id="GO:0003886">
    <property type="term" value="F:DNA (cytosine-5-)-methyltransferase activity"/>
    <property type="evidence" value="ECO:0007669"/>
    <property type="project" value="UniProtKB-EC"/>
</dbReference>
<dbReference type="Pfam" id="PF00145">
    <property type="entry name" value="DNA_methylase"/>
    <property type="match status" value="1"/>
</dbReference>
<dbReference type="GO" id="GO:0003677">
    <property type="term" value="F:DNA binding"/>
    <property type="evidence" value="ECO:0007669"/>
    <property type="project" value="TreeGrafter"/>
</dbReference>
<evidence type="ECO:0000256" key="3">
    <source>
        <dbReference type="ARBA" id="ARBA00022679"/>
    </source>
</evidence>